<dbReference type="AlphaFoldDB" id="A0A5B8XQ40"/>
<evidence type="ECO:0000256" key="10">
    <source>
        <dbReference type="SAM" id="Phobius"/>
    </source>
</evidence>
<keyword evidence="10" id="KW-0812">Transmembrane</keyword>
<keyword evidence="10" id="KW-0472">Membrane</keyword>
<comment type="catalytic activity">
    <reaction evidence="8">
        <text>L-seryl-[protein] + ATP = O-phospho-L-seryl-[protein] + ADP + H(+)</text>
        <dbReference type="Rhea" id="RHEA:17989"/>
        <dbReference type="Rhea" id="RHEA-COMP:9863"/>
        <dbReference type="Rhea" id="RHEA-COMP:11604"/>
        <dbReference type="ChEBI" id="CHEBI:15378"/>
        <dbReference type="ChEBI" id="CHEBI:29999"/>
        <dbReference type="ChEBI" id="CHEBI:30616"/>
        <dbReference type="ChEBI" id="CHEBI:83421"/>
        <dbReference type="ChEBI" id="CHEBI:456216"/>
        <dbReference type="EC" id="2.7.11.1"/>
    </reaction>
</comment>
<evidence type="ECO:0000256" key="9">
    <source>
        <dbReference type="PROSITE-ProRule" id="PRU10141"/>
    </source>
</evidence>
<dbReference type="PANTHER" id="PTHR24363:SF0">
    <property type="entry name" value="SERINE_THREONINE KINASE LIKE DOMAIN CONTAINING 1"/>
    <property type="match status" value="1"/>
</dbReference>
<evidence type="ECO:0000256" key="7">
    <source>
        <dbReference type="ARBA" id="ARBA00047899"/>
    </source>
</evidence>
<dbReference type="SUPFAM" id="SSF56112">
    <property type="entry name" value="Protein kinase-like (PK-like)"/>
    <property type="match status" value="1"/>
</dbReference>
<feature type="transmembrane region" description="Helical" evidence="10">
    <location>
        <begin position="306"/>
        <end position="326"/>
    </location>
</feature>
<dbReference type="EC" id="2.7.11.1" evidence="1"/>
<dbReference type="Gene3D" id="1.10.510.10">
    <property type="entry name" value="Transferase(Phosphotransferase) domain 1"/>
    <property type="match status" value="1"/>
</dbReference>
<gene>
    <name evidence="12" type="ORF">FRD01_10355</name>
</gene>
<dbReference type="CDD" id="cd14014">
    <property type="entry name" value="STKc_PknB_like"/>
    <property type="match status" value="1"/>
</dbReference>
<evidence type="ECO:0000256" key="3">
    <source>
        <dbReference type="ARBA" id="ARBA00022679"/>
    </source>
</evidence>
<keyword evidence="3" id="KW-0808">Transferase</keyword>
<name>A0A5B8XQ40_9DELT</name>
<comment type="catalytic activity">
    <reaction evidence="7">
        <text>L-threonyl-[protein] + ATP = O-phospho-L-threonyl-[protein] + ADP + H(+)</text>
        <dbReference type="Rhea" id="RHEA:46608"/>
        <dbReference type="Rhea" id="RHEA-COMP:11060"/>
        <dbReference type="Rhea" id="RHEA-COMP:11605"/>
        <dbReference type="ChEBI" id="CHEBI:15378"/>
        <dbReference type="ChEBI" id="CHEBI:30013"/>
        <dbReference type="ChEBI" id="CHEBI:30616"/>
        <dbReference type="ChEBI" id="CHEBI:61977"/>
        <dbReference type="ChEBI" id="CHEBI:456216"/>
        <dbReference type="EC" id="2.7.11.1"/>
    </reaction>
</comment>
<dbReference type="GO" id="GO:0140662">
    <property type="term" value="F:ATP-dependent protein folding chaperone"/>
    <property type="evidence" value="ECO:0007669"/>
    <property type="project" value="InterPro"/>
</dbReference>
<dbReference type="Proteomes" id="UP000321595">
    <property type="component" value="Chromosome"/>
</dbReference>
<keyword evidence="5 12" id="KW-0418">Kinase</keyword>
<feature type="domain" description="Protein kinase" evidence="11">
    <location>
        <begin position="17"/>
        <end position="268"/>
    </location>
</feature>
<dbReference type="OrthoDB" id="5518868at2"/>
<dbReference type="GO" id="GO:0005524">
    <property type="term" value="F:ATP binding"/>
    <property type="evidence" value="ECO:0007669"/>
    <property type="project" value="UniProtKB-UniRule"/>
</dbReference>
<dbReference type="SMART" id="SM00220">
    <property type="entry name" value="S_TKc"/>
    <property type="match status" value="1"/>
</dbReference>
<evidence type="ECO:0000256" key="4">
    <source>
        <dbReference type="ARBA" id="ARBA00022741"/>
    </source>
</evidence>
<dbReference type="InterPro" id="IPR013126">
    <property type="entry name" value="Hsp_70_fam"/>
</dbReference>
<proteinExistence type="predicted"/>
<dbReference type="InterPro" id="IPR017441">
    <property type="entry name" value="Protein_kinase_ATP_BS"/>
</dbReference>
<dbReference type="PROSITE" id="PS00108">
    <property type="entry name" value="PROTEIN_KINASE_ST"/>
    <property type="match status" value="1"/>
</dbReference>
<reference evidence="12 13" key="1">
    <citation type="submission" date="2019-08" db="EMBL/GenBank/DDBJ databases">
        <authorList>
            <person name="Liang Q."/>
        </authorList>
    </citation>
    <scope>NUCLEOTIDE SEQUENCE [LARGE SCALE GENOMIC DNA]</scope>
    <source>
        <strain evidence="12 13">V1718</strain>
    </source>
</reference>
<evidence type="ECO:0000259" key="11">
    <source>
        <dbReference type="PROSITE" id="PS50011"/>
    </source>
</evidence>
<dbReference type="PROSITE" id="PS00107">
    <property type="entry name" value="PROTEIN_KINASE_ATP"/>
    <property type="match status" value="1"/>
</dbReference>
<evidence type="ECO:0000256" key="6">
    <source>
        <dbReference type="ARBA" id="ARBA00022840"/>
    </source>
</evidence>
<evidence type="ECO:0000256" key="8">
    <source>
        <dbReference type="ARBA" id="ARBA00048679"/>
    </source>
</evidence>
<evidence type="ECO:0000256" key="1">
    <source>
        <dbReference type="ARBA" id="ARBA00012513"/>
    </source>
</evidence>
<dbReference type="Gene3D" id="3.90.640.10">
    <property type="entry name" value="Actin, Chain A, domain 4"/>
    <property type="match status" value="1"/>
</dbReference>
<protein>
    <recommendedName>
        <fullName evidence="1">non-specific serine/threonine protein kinase</fullName>
        <ecNumber evidence="1">2.7.11.1</ecNumber>
    </recommendedName>
</protein>
<dbReference type="PROSITE" id="PS50011">
    <property type="entry name" value="PROTEIN_KINASE_DOM"/>
    <property type="match status" value="1"/>
</dbReference>
<accession>A0A5B8XQ40</accession>
<dbReference type="KEGG" id="bbae:FRD01_10355"/>
<organism evidence="12 13">
    <name type="scientific">Microvenator marinus</name>
    <dbReference type="NCBI Taxonomy" id="2600177"/>
    <lineage>
        <taxon>Bacteria</taxon>
        <taxon>Deltaproteobacteria</taxon>
        <taxon>Bradymonadales</taxon>
        <taxon>Microvenatoraceae</taxon>
        <taxon>Microvenator</taxon>
    </lineage>
</organism>
<evidence type="ECO:0000256" key="5">
    <source>
        <dbReference type="ARBA" id="ARBA00022777"/>
    </source>
</evidence>
<dbReference type="Pfam" id="PF00012">
    <property type="entry name" value="HSP70"/>
    <property type="match status" value="1"/>
</dbReference>
<keyword evidence="10" id="KW-1133">Transmembrane helix</keyword>
<sequence length="564" mass="63290">MTPLDPNDPQSLQNGRYQLKGILGEGAMGRTYLAVDTQTHTELAIKALYPSRLATIKDLEMFEREAAVLKRLDHPQIPKYLDAFHEGEGESMCYFLAQTYVKGRTLRDMIDSGHRFDDDEFIQLAEHLLEVASYLHTSTPPVVHRDLKPANIIINPKETPVVVDFGAVREVVRLTMGGGSTIIGTYGYMPPEQLMGRSLPATDVYALGVTLVECLTRQTPTDLHGDDIKRLIEGVRGTDNLKRLLSRMCAPSLEDRFKSANEVLEDLRGLKGGVLVHTAKLEQEILDRERERIKELKKKGSQRAHIGYLLLVLIALSTAVVAIAYVGQALLVGVNTSIQLALFIGGAGLLMNLGLVGTRVNHDAWNAPQPDWKKATAKVKSVRQEQVMTENGTLDTVNILTYVFAAGSSLREHKRVLSRADYAALERIRDQEEMPKRQKALIDYIVAQFKEDHGIDIRENEAAMKRVKEGARIGALDREVTQKSYVVIFIPGVTLEPRKDFRVQLTLSEYKDLFPLRGVIPKGYEFSVWYPPGKPELHDLRDIRKPGTDVMENLFSHLEIHTPE</sequence>
<dbReference type="InterPro" id="IPR000719">
    <property type="entry name" value="Prot_kinase_dom"/>
</dbReference>
<keyword evidence="4 9" id="KW-0547">Nucleotide-binding</keyword>
<dbReference type="EMBL" id="CP042467">
    <property type="protein sequence ID" value="QED27634.1"/>
    <property type="molecule type" value="Genomic_DNA"/>
</dbReference>
<dbReference type="InterPro" id="IPR011009">
    <property type="entry name" value="Kinase-like_dom_sf"/>
</dbReference>
<dbReference type="Pfam" id="PF00069">
    <property type="entry name" value="Pkinase"/>
    <property type="match status" value="1"/>
</dbReference>
<feature type="binding site" evidence="9">
    <location>
        <position position="46"/>
    </location>
    <ligand>
        <name>ATP</name>
        <dbReference type="ChEBI" id="CHEBI:30616"/>
    </ligand>
</feature>
<keyword evidence="2" id="KW-0723">Serine/threonine-protein kinase</keyword>
<dbReference type="PANTHER" id="PTHR24363">
    <property type="entry name" value="SERINE/THREONINE PROTEIN KINASE"/>
    <property type="match status" value="1"/>
</dbReference>
<evidence type="ECO:0000313" key="12">
    <source>
        <dbReference type="EMBL" id="QED27634.1"/>
    </source>
</evidence>
<evidence type="ECO:0000313" key="13">
    <source>
        <dbReference type="Proteomes" id="UP000321595"/>
    </source>
</evidence>
<dbReference type="InterPro" id="IPR008271">
    <property type="entry name" value="Ser/Thr_kinase_AS"/>
</dbReference>
<keyword evidence="6 9" id="KW-0067">ATP-binding</keyword>
<keyword evidence="13" id="KW-1185">Reference proteome</keyword>
<evidence type="ECO:0000256" key="2">
    <source>
        <dbReference type="ARBA" id="ARBA00022527"/>
    </source>
</evidence>
<feature type="transmembrane region" description="Helical" evidence="10">
    <location>
        <begin position="338"/>
        <end position="356"/>
    </location>
</feature>
<dbReference type="RefSeq" id="WP_146959344.1">
    <property type="nucleotide sequence ID" value="NZ_CP042467.1"/>
</dbReference>
<dbReference type="GO" id="GO:0004674">
    <property type="term" value="F:protein serine/threonine kinase activity"/>
    <property type="evidence" value="ECO:0007669"/>
    <property type="project" value="UniProtKB-KW"/>
</dbReference>